<evidence type="ECO:0000313" key="4">
    <source>
        <dbReference type="Proteomes" id="UP000198500"/>
    </source>
</evidence>
<keyword evidence="3" id="KW-0378">Hydrolase</keyword>
<sequence length="1237" mass="138301">MAENNAGTMAQTALSGDQSRDEVVLDRLKREMLGPDPAGEPLSVKPFVVMQPEELHRNWVVAETGEEILRETPLLRYGTGILYPKDAVEGEVEVGSETYGSEPDSDIETSEEPSEGFENPDDDQEEPGEDQGYDLDLSLSNARLPRSMALSFLGDTATARTFDVTVSGGFYHPFDVGVKDSEKKWWYRQEFSRKLEVPESWRHSNGLRIDCIDRNDPLYGRGIRLALYVYSRPHHDPRQRLVTVALVNESEPGTYQARNECALFQSHFEVELSGEDGEESILPYPEILGKSDDPEVVSNQLLYRKDPVFAVGHGCSVDWNAVTGEGAQRVDCVSSAVIPEYEVPSITPDVTLPSGESLQVSMEACAQISDEPEGDGYWQLRQVVDHYGEWIDEQQNKVDSGRIPDDLQEQGIQNLNDCHEAMKRMQDGFRFLASDDAALKAFSLMNRAMLLQQQHAPEGIRKFTRDDLGCISFDAPFKPSATHGRWRAFQIGFILMSLKSAVNHDDPMHDAVELIWFPTGGGKTEAYLGLAAFLMLYERFCFGDEAAGVQVLMRYTLRLLTAQQLQRGATLMCALESLRKEHNIPGGAFGIGLWVGGSTTPNRGNEAAQALKKLRKDSSAPNPFLFDRCPWCSAQMGPQEKSGGKGNEVFGYHETSDPSTVEFRCSDPQCDFSDHLPIYIVDTDIYRHRPSLVVGTVDKFAMLAWKPEIRNLFGIGESGKRETNPPGLIIQDELHLITGPLGSMVGLYEPLIEELCTDHRSGRNKLPKIVCATATTRRYEAQVRGLYGRSETRLFPPPALDAEDSFFARYHRQENGALSPGRKYVGIHSPGLGSQLSVQRNAFAALVDASNHLRPFDHRDAYRSLLVFYNSIRELGGAKTIVQSDIPERLTSISRRASPLHFSRYINRDEELTSRLTAEQVPMAIHKLQQKLEDISPETIQSALQNVVSGLGDRTVRGNAEWLLEALKSGDIPVESYRILHDVQQDVRGRTGNVPAELQSVMDILKGKGVVDICLASNIIEVGIDIDRLSLMAIVGQPKTTAQYIQVSGRVGRKWSERPGLVVTLYSATRPRDRSHYERFRAYHQRLYSQVEPASVTPWSLPAIERALRAVCVGYIRQTTPSGTRPGEGVAMERLDEFIELLLDKRGSFMSESERSNVSRFLRQSRDLWEKRQPNFANWGNLNRFEDGDAIFPLGSPDSGQLRKYAWPAPTSMRTVDGEVRLGIAWSDPYAEEGDEG</sequence>
<reference evidence="3 4" key="1">
    <citation type="submission" date="2016-10" db="EMBL/GenBank/DDBJ databases">
        <authorList>
            <person name="de Groot N.N."/>
        </authorList>
    </citation>
    <scope>NUCLEOTIDE SEQUENCE [LARGE SCALE GENOMIC DNA]</scope>
    <source>
        <strain evidence="3 4">DSM 19219</strain>
    </source>
</reference>
<dbReference type="Gene3D" id="3.40.50.300">
    <property type="entry name" value="P-loop containing nucleotide triphosphate hydrolases"/>
    <property type="match status" value="1"/>
</dbReference>
<keyword evidence="3" id="KW-0347">Helicase</keyword>
<evidence type="ECO:0000256" key="1">
    <source>
        <dbReference type="SAM" id="MobiDB-lite"/>
    </source>
</evidence>
<keyword evidence="4" id="KW-1185">Reference proteome</keyword>
<dbReference type="SMART" id="SM00490">
    <property type="entry name" value="HELICc"/>
    <property type="match status" value="1"/>
</dbReference>
<feature type="domain" description="Helicase C-terminal" evidence="2">
    <location>
        <begin position="927"/>
        <end position="1102"/>
    </location>
</feature>
<proteinExistence type="predicted"/>
<feature type="compositionally biased region" description="Acidic residues" evidence="1">
    <location>
        <begin position="103"/>
        <end position="133"/>
    </location>
</feature>
<keyword evidence="3" id="KW-0067">ATP-binding</keyword>
<feature type="compositionally biased region" description="Polar residues" evidence="1">
    <location>
        <begin position="1"/>
        <end position="17"/>
    </location>
</feature>
<dbReference type="Pfam" id="PF00271">
    <property type="entry name" value="Helicase_C"/>
    <property type="match status" value="1"/>
</dbReference>
<feature type="region of interest" description="Disordered" evidence="1">
    <location>
        <begin position="1"/>
        <end position="21"/>
    </location>
</feature>
<evidence type="ECO:0000259" key="2">
    <source>
        <dbReference type="PROSITE" id="PS51194"/>
    </source>
</evidence>
<dbReference type="EMBL" id="FNNI01000003">
    <property type="protein sequence ID" value="SDW89480.1"/>
    <property type="molecule type" value="Genomic_DNA"/>
</dbReference>
<dbReference type="Proteomes" id="UP000198500">
    <property type="component" value="Unassembled WGS sequence"/>
</dbReference>
<dbReference type="InterPro" id="IPR027417">
    <property type="entry name" value="P-loop_NTPase"/>
</dbReference>
<dbReference type="STRING" id="574349.SAMN05443545_103141"/>
<dbReference type="InterPro" id="IPR001650">
    <property type="entry name" value="Helicase_C-like"/>
</dbReference>
<gene>
    <name evidence="3" type="ORF">SAMN05443545_103141</name>
</gene>
<protein>
    <submittedName>
        <fullName evidence="3">Helicase conserved C-terminal domain-containing protein</fullName>
    </submittedName>
</protein>
<keyword evidence="3" id="KW-0547">Nucleotide-binding</keyword>
<dbReference type="GO" id="GO:0004386">
    <property type="term" value="F:helicase activity"/>
    <property type="evidence" value="ECO:0007669"/>
    <property type="project" value="UniProtKB-KW"/>
</dbReference>
<evidence type="ECO:0000313" key="3">
    <source>
        <dbReference type="EMBL" id="SDW89480.1"/>
    </source>
</evidence>
<feature type="region of interest" description="Disordered" evidence="1">
    <location>
        <begin position="93"/>
        <end position="135"/>
    </location>
</feature>
<accession>A0A1H2X9F3</accession>
<dbReference type="PROSITE" id="PS51194">
    <property type="entry name" value="HELICASE_CTER"/>
    <property type="match status" value="1"/>
</dbReference>
<dbReference type="AlphaFoldDB" id="A0A1H2X9F3"/>
<dbReference type="CDD" id="cd18785">
    <property type="entry name" value="SF2_C"/>
    <property type="match status" value="1"/>
</dbReference>
<organism evidence="3 4">
    <name type="scientific">Aidingimonas halophila</name>
    <dbReference type="NCBI Taxonomy" id="574349"/>
    <lineage>
        <taxon>Bacteria</taxon>
        <taxon>Pseudomonadati</taxon>
        <taxon>Pseudomonadota</taxon>
        <taxon>Gammaproteobacteria</taxon>
        <taxon>Oceanospirillales</taxon>
        <taxon>Halomonadaceae</taxon>
        <taxon>Aidingimonas</taxon>
    </lineage>
</organism>
<dbReference type="RefSeq" id="WP_217635494.1">
    <property type="nucleotide sequence ID" value="NZ_BMXH01000004.1"/>
</dbReference>
<name>A0A1H2X9F3_9GAMM</name>
<dbReference type="SUPFAM" id="SSF52540">
    <property type="entry name" value="P-loop containing nucleoside triphosphate hydrolases"/>
    <property type="match status" value="1"/>
</dbReference>